<organism evidence="1 2">
    <name type="scientific">Oryzomonas rubra</name>
    <dbReference type="NCBI Taxonomy" id="2509454"/>
    <lineage>
        <taxon>Bacteria</taxon>
        <taxon>Pseudomonadati</taxon>
        <taxon>Thermodesulfobacteriota</taxon>
        <taxon>Desulfuromonadia</taxon>
        <taxon>Geobacterales</taxon>
        <taxon>Geobacteraceae</taxon>
        <taxon>Oryzomonas</taxon>
    </lineage>
</organism>
<dbReference type="RefSeq" id="WP_149306871.1">
    <property type="nucleotide sequence ID" value="NZ_SRSD01000003.1"/>
</dbReference>
<comment type="caution">
    <text evidence="1">The sequence shown here is derived from an EMBL/GenBank/DDBJ whole genome shotgun (WGS) entry which is preliminary data.</text>
</comment>
<proteinExistence type="predicted"/>
<reference evidence="1 2" key="1">
    <citation type="submission" date="2019-04" db="EMBL/GenBank/DDBJ databases">
        <title>Geobacter ruber sp. nov., ferric-reducing bacteria isolated from paddy soil.</title>
        <authorList>
            <person name="Xu Z."/>
            <person name="Masuda Y."/>
            <person name="Itoh H."/>
            <person name="Senoo K."/>
        </authorList>
    </citation>
    <scope>NUCLEOTIDE SEQUENCE [LARGE SCALE GENOMIC DNA]</scope>
    <source>
        <strain evidence="1 2">Red88</strain>
    </source>
</reference>
<dbReference type="Proteomes" id="UP000324298">
    <property type="component" value="Unassembled WGS sequence"/>
</dbReference>
<evidence type="ECO:0000313" key="1">
    <source>
        <dbReference type="EMBL" id="KAA0893556.1"/>
    </source>
</evidence>
<protein>
    <submittedName>
        <fullName evidence="1">Uncharacterized protein</fullName>
    </submittedName>
</protein>
<dbReference type="OrthoDB" id="5405476at2"/>
<name>A0A5A9XKF3_9BACT</name>
<gene>
    <name evidence="1" type="ORF">ET418_07035</name>
</gene>
<evidence type="ECO:0000313" key="2">
    <source>
        <dbReference type="Proteomes" id="UP000324298"/>
    </source>
</evidence>
<dbReference type="EMBL" id="SRSD01000003">
    <property type="protein sequence ID" value="KAA0893556.1"/>
    <property type="molecule type" value="Genomic_DNA"/>
</dbReference>
<sequence>MDTSPLKKAERSRNLIANFIEGFADGWYMALQDSFKVELDIKLTERKKDKISYYEWIQGPYYCFSEGQLIYDAREAYTHWQNGLKKINLACQIVAAKPNIPIKIVNEVTDKTEYRVLDGYVKFLLFKPDEGHTRLVPYVGYNFSQNDFVNFLKTGELEEKNYHE</sequence>
<dbReference type="AlphaFoldDB" id="A0A5A9XKF3"/>
<accession>A0A5A9XKF3</accession>
<keyword evidence="2" id="KW-1185">Reference proteome</keyword>